<dbReference type="SUPFAM" id="SSF56176">
    <property type="entry name" value="FAD-binding/transporter-associated domain-like"/>
    <property type="match status" value="1"/>
</dbReference>
<dbReference type="InterPro" id="IPR016166">
    <property type="entry name" value="FAD-bd_PCMH"/>
</dbReference>
<evidence type="ECO:0000313" key="7">
    <source>
        <dbReference type="EMBL" id="OJJ84461.1"/>
    </source>
</evidence>
<evidence type="ECO:0000256" key="3">
    <source>
        <dbReference type="ARBA" id="ARBA00022630"/>
    </source>
</evidence>
<dbReference type="PROSITE" id="PS51387">
    <property type="entry name" value="FAD_PCMH"/>
    <property type="match status" value="1"/>
</dbReference>
<comment type="similarity">
    <text evidence="2">Belongs to the oxygen-dependent FAD-linked oxidoreductase family.</text>
</comment>
<evidence type="ECO:0000256" key="2">
    <source>
        <dbReference type="ARBA" id="ARBA00005466"/>
    </source>
</evidence>
<proteinExistence type="inferred from homology"/>
<dbReference type="GO" id="GO:0071949">
    <property type="term" value="F:FAD binding"/>
    <property type="evidence" value="ECO:0007669"/>
    <property type="project" value="InterPro"/>
</dbReference>
<dbReference type="Gene3D" id="3.30.465.10">
    <property type="match status" value="1"/>
</dbReference>
<dbReference type="GeneID" id="34458262"/>
<name>A0A1L9VKN7_ASPGL</name>
<dbReference type="EMBL" id="KV878897">
    <property type="protein sequence ID" value="OJJ84461.1"/>
    <property type="molecule type" value="Genomic_DNA"/>
</dbReference>
<dbReference type="VEuPathDB" id="FungiDB:ASPGLDRAFT_1491631"/>
<keyword evidence="4" id="KW-0274">FAD</keyword>
<evidence type="ECO:0000313" key="8">
    <source>
        <dbReference type="Proteomes" id="UP000184300"/>
    </source>
</evidence>
<dbReference type="OrthoDB" id="9983560at2759"/>
<dbReference type="InterPro" id="IPR050416">
    <property type="entry name" value="FAD-linked_Oxidoreductase"/>
</dbReference>
<dbReference type="RefSeq" id="XP_022401159.1">
    <property type="nucleotide sequence ID" value="XM_022542001.1"/>
</dbReference>
<evidence type="ECO:0000259" key="6">
    <source>
        <dbReference type="PROSITE" id="PS51387"/>
    </source>
</evidence>
<sequence length="247" mass="26188">MYAALRERNKVVVAGSAHTVGPTGGYIQGGGHSFLGTWKGMASDNALEFSIVTAAGDLVVVNDHQNSDLFWALRGGGGGTFGVVINVTVRIFDDAPMVLTNLNITTTAGNPIFWKVMEDYHALLPALNDAGGAGYYFMVPDAPLSTNTSLSTLTATLAFANTTDTAKIDQLYAPLLKALNATTGVTLQYRCVPFPSIVSFILSILITGNADETGTINIIGSRLFSRDLLISDDGPERLISAFSSLQY</sequence>
<keyword evidence="8" id="KW-1185">Reference proteome</keyword>
<organism evidence="7 8">
    <name type="scientific">Aspergillus glaucus CBS 516.65</name>
    <dbReference type="NCBI Taxonomy" id="1160497"/>
    <lineage>
        <taxon>Eukaryota</taxon>
        <taxon>Fungi</taxon>
        <taxon>Dikarya</taxon>
        <taxon>Ascomycota</taxon>
        <taxon>Pezizomycotina</taxon>
        <taxon>Eurotiomycetes</taxon>
        <taxon>Eurotiomycetidae</taxon>
        <taxon>Eurotiales</taxon>
        <taxon>Aspergillaceae</taxon>
        <taxon>Aspergillus</taxon>
        <taxon>Aspergillus subgen. Aspergillus</taxon>
    </lineage>
</organism>
<dbReference type="STRING" id="1160497.A0A1L9VKN7"/>
<evidence type="ECO:0000256" key="1">
    <source>
        <dbReference type="ARBA" id="ARBA00001974"/>
    </source>
</evidence>
<keyword evidence="3" id="KW-0285">Flavoprotein</keyword>
<dbReference type="InterPro" id="IPR036318">
    <property type="entry name" value="FAD-bd_PCMH-like_sf"/>
</dbReference>
<dbReference type="Proteomes" id="UP000184300">
    <property type="component" value="Unassembled WGS sequence"/>
</dbReference>
<gene>
    <name evidence="7" type="ORF">ASPGLDRAFT_1491631</name>
</gene>
<dbReference type="PANTHER" id="PTHR42973">
    <property type="entry name" value="BINDING OXIDOREDUCTASE, PUTATIVE (AFU_ORTHOLOGUE AFUA_1G17690)-RELATED"/>
    <property type="match status" value="1"/>
</dbReference>
<comment type="cofactor">
    <cofactor evidence="1">
        <name>FAD</name>
        <dbReference type="ChEBI" id="CHEBI:57692"/>
    </cofactor>
</comment>
<evidence type="ECO:0000256" key="5">
    <source>
        <dbReference type="ARBA" id="ARBA00023002"/>
    </source>
</evidence>
<dbReference type="AlphaFoldDB" id="A0A1L9VKN7"/>
<evidence type="ECO:0000256" key="4">
    <source>
        <dbReference type="ARBA" id="ARBA00022827"/>
    </source>
</evidence>
<keyword evidence="5" id="KW-0560">Oxidoreductase</keyword>
<dbReference type="GO" id="GO:0016491">
    <property type="term" value="F:oxidoreductase activity"/>
    <property type="evidence" value="ECO:0007669"/>
    <property type="project" value="UniProtKB-KW"/>
</dbReference>
<accession>A0A1L9VKN7</accession>
<dbReference type="PANTHER" id="PTHR42973:SF39">
    <property type="entry name" value="FAD-BINDING PCMH-TYPE DOMAIN-CONTAINING PROTEIN"/>
    <property type="match status" value="1"/>
</dbReference>
<reference evidence="8" key="1">
    <citation type="journal article" date="2017" name="Genome Biol.">
        <title>Comparative genomics reveals high biological diversity and specific adaptations in the industrially and medically important fungal genus Aspergillus.</title>
        <authorList>
            <person name="de Vries R.P."/>
            <person name="Riley R."/>
            <person name="Wiebenga A."/>
            <person name="Aguilar-Osorio G."/>
            <person name="Amillis S."/>
            <person name="Uchima C.A."/>
            <person name="Anderluh G."/>
            <person name="Asadollahi M."/>
            <person name="Askin M."/>
            <person name="Barry K."/>
            <person name="Battaglia E."/>
            <person name="Bayram O."/>
            <person name="Benocci T."/>
            <person name="Braus-Stromeyer S.A."/>
            <person name="Caldana C."/>
            <person name="Canovas D."/>
            <person name="Cerqueira G.C."/>
            <person name="Chen F."/>
            <person name="Chen W."/>
            <person name="Choi C."/>
            <person name="Clum A."/>
            <person name="Dos Santos R.A."/>
            <person name="Damasio A.R."/>
            <person name="Diallinas G."/>
            <person name="Emri T."/>
            <person name="Fekete E."/>
            <person name="Flipphi M."/>
            <person name="Freyberg S."/>
            <person name="Gallo A."/>
            <person name="Gournas C."/>
            <person name="Habgood R."/>
            <person name="Hainaut M."/>
            <person name="Harispe M.L."/>
            <person name="Henrissat B."/>
            <person name="Hilden K.S."/>
            <person name="Hope R."/>
            <person name="Hossain A."/>
            <person name="Karabika E."/>
            <person name="Karaffa L."/>
            <person name="Karanyi Z."/>
            <person name="Krasevec N."/>
            <person name="Kuo A."/>
            <person name="Kusch H."/>
            <person name="LaButti K."/>
            <person name="Lagendijk E.L."/>
            <person name="Lapidus A."/>
            <person name="Levasseur A."/>
            <person name="Lindquist E."/>
            <person name="Lipzen A."/>
            <person name="Logrieco A.F."/>
            <person name="MacCabe A."/>
            <person name="Maekelae M.R."/>
            <person name="Malavazi I."/>
            <person name="Melin P."/>
            <person name="Meyer V."/>
            <person name="Mielnichuk N."/>
            <person name="Miskei M."/>
            <person name="Molnar A.P."/>
            <person name="Mule G."/>
            <person name="Ngan C.Y."/>
            <person name="Orejas M."/>
            <person name="Orosz E."/>
            <person name="Ouedraogo J.P."/>
            <person name="Overkamp K.M."/>
            <person name="Park H.-S."/>
            <person name="Perrone G."/>
            <person name="Piumi F."/>
            <person name="Punt P.J."/>
            <person name="Ram A.F."/>
            <person name="Ramon A."/>
            <person name="Rauscher S."/>
            <person name="Record E."/>
            <person name="Riano-Pachon D.M."/>
            <person name="Robert V."/>
            <person name="Roehrig J."/>
            <person name="Ruller R."/>
            <person name="Salamov A."/>
            <person name="Salih N.S."/>
            <person name="Samson R.A."/>
            <person name="Sandor E."/>
            <person name="Sanguinetti M."/>
            <person name="Schuetze T."/>
            <person name="Sepcic K."/>
            <person name="Shelest E."/>
            <person name="Sherlock G."/>
            <person name="Sophianopoulou V."/>
            <person name="Squina F.M."/>
            <person name="Sun H."/>
            <person name="Susca A."/>
            <person name="Todd R.B."/>
            <person name="Tsang A."/>
            <person name="Unkles S.E."/>
            <person name="van de Wiele N."/>
            <person name="van Rossen-Uffink D."/>
            <person name="Oliveira J.V."/>
            <person name="Vesth T.C."/>
            <person name="Visser J."/>
            <person name="Yu J.-H."/>
            <person name="Zhou M."/>
            <person name="Andersen M.R."/>
            <person name="Archer D.B."/>
            <person name="Baker S.E."/>
            <person name="Benoit I."/>
            <person name="Brakhage A.A."/>
            <person name="Braus G.H."/>
            <person name="Fischer R."/>
            <person name="Frisvad J.C."/>
            <person name="Goldman G.H."/>
            <person name="Houbraken J."/>
            <person name="Oakley B."/>
            <person name="Pocsi I."/>
            <person name="Scazzocchio C."/>
            <person name="Seiboth B."/>
            <person name="vanKuyk P.A."/>
            <person name="Wortman J."/>
            <person name="Dyer P.S."/>
            <person name="Grigoriev I.V."/>
        </authorList>
    </citation>
    <scope>NUCLEOTIDE SEQUENCE [LARGE SCALE GENOMIC DNA]</scope>
    <source>
        <strain evidence="8">CBS 516.65</strain>
    </source>
</reference>
<protein>
    <recommendedName>
        <fullName evidence="6">FAD-binding PCMH-type domain-containing protein</fullName>
    </recommendedName>
</protein>
<feature type="domain" description="FAD-binding PCMH-type" evidence="6">
    <location>
        <begin position="1"/>
        <end position="94"/>
    </location>
</feature>
<dbReference type="InterPro" id="IPR016169">
    <property type="entry name" value="FAD-bd_PCMH_sub2"/>
</dbReference>